<evidence type="ECO:0000313" key="8">
    <source>
        <dbReference type="EMBL" id="CAH0476539.1"/>
    </source>
</evidence>
<feature type="coiled-coil region" evidence="4">
    <location>
        <begin position="240"/>
        <end position="452"/>
    </location>
</feature>
<dbReference type="InterPro" id="IPR027485">
    <property type="entry name" value="AMMECR1_N"/>
</dbReference>
<feature type="compositionally biased region" description="Polar residues" evidence="5">
    <location>
        <begin position="948"/>
        <end position="968"/>
    </location>
</feature>
<keyword evidence="2" id="KW-0067">ATP-binding</keyword>
<evidence type="ECO:0000259" key="6">
    <source>
        <dbReference type="PROSITE" id="PS50067"/>
    </source>
</evidence>
<dbReference type="Pfam" id="PF00225">
    <property type="entry name" value="Kinesin"/>
    <property type="match status" value="1"/>
</dbReference>
<dbReference type="GO" id="GO:0015630">
    <property type="term" value="C:microtubule cytoskeleton"/>
    <property type="evidence" value="ECO:0007669"/>
    <property type="project" value="TreeGrafter"/>
</dbReference>
<dbReference type="Gene3D" id="3.30.700.20">
    <property type="entry name" value="Hypothetical protein ph0010, domain 1"/>
    <property type="match status" value="1"/>
</dbReference>
<dbReference type="InterPro" id="IPR036071">
    <property type="entry name" value="AMMECR1_dom_sf"/>
</dbReference>
<reference evidence="8" key="1">
    <citation type="submission" date="2021-11" db="EMBL/GenBank/DDBJ databases">
        <authorList>
            <person name="Islam A."/>
            <person name="Islam S."/>
            <person name="Flora M.S."/>
            <person name="Rahman M."/>
            <person name="Ziaur R.M."/>
            <person name="Epstein J.H."/>
            <person name="Hassan M."/>
            <person name="Klassen M."/>
            <person name="Woodard K."/>
            <person name="Webb A."/>
            <person name="Webby R.J."/>
            <person name="El Zowalaty M.E."/>
        </authorList>
    </citation>
    <scope>NUCLEOTIDE SEQUENCE</scope>
    <source>
        <strain evidence="8">Pbs3</strain>
    </source>
</reference>
<dbReference type="Proteomes" id="UP001160483">
    <property type="component" value="Unassembled WGS sequence"/>
</dbReference>
<evidence type="ECO:0000259" key="7">
    <source>
        <dbReference type="PROSITE" id="PS51112"/>
    </source>
</evidence>
<protein>
    <recommendedName>
        <fullName evidence="10">Kinesin motor domain-containing protein</fullName>
    </recommendedName>
</protein>
<feature type="region of interest" description="Disordered" evidence="5">
    <location>
        <begin position="182"/>
        <end position="231"/>
    </location>
</feature>
<dbReference type="Gene3D" id="1.10.287.1490">
    <property type="match status" value="1"/>
</dbReference>
<dbReference type="InterPro" id="IPR027640">
    <property type="entry name" value="Kinesin-like_fam"/>
</dbReference>
<dbReference type="EMBL" id="CAKKTJ010000156">
    <property type="protein sequence ID" value="CAH0476539.1"/>
    <property type="molecule type" value="Genomic_DNA"/>
</dbReference>
<comment type="similarity">
    <text evidence="3">Belongs to the TRAFAC class myosin-kinesin ATPase superfamily. Kinesin family.</text>
</comment>
<dbReference type="PROSITE" id="PS51112">
    <property type="entry name" value="AMMECR1"/>
    <property type="match status" value="1"/>
</dbReference>
<feature type="compositionally biased region" description="Basic and acidic residues" evidence="5">
    <location>
        <begin position="221"/>
        <end position="231"/>
    </location>
</feature>
<comment type="caution">
    <text evidence="8">The sequence shown here is derived from an EMBL/GenBank/DDBJ whole genome shotgun (WGS) entry which is preliminary data.</text>
</comment>
<dbReference type="InterPro" id="IPR023473">
    <property type="entry name" value="AMMECR1"/>
</dbReference>
<dbReference type="PROSITE" id="PS50067">
    <property type="entry name" value="KINESIN_MOTOR_2"/>
    <property type="match status" value="1"/>
</dbReference>
<keyword evidence="4" id="KW-0175">Coiled coil</keyword>
<dbReference type="PRINTS" id="PR00380">
    <property type="entry name" value="KINESINHEAVY"/>
</dbReference>
<dbReference type="GO" id="GO:0007018">
    <property type="term" value="P:microtubule-based movement"/>
    <property type="evidence" value="ECO:0007669"/>
    <property type="project" value="InterPro"/>
</dbReference>
<dbReference type="SUPFAM" id="SSF52540">
    <property type="entry name" value="P-loop containing nucleoside triphosphate hydrolases"/>
    <property type="match status" value="1"/>
</dbReference>
<dbReference type="InterPro" id="IPR019821">
    <property type="entry name" value="Kinesin_motor_CS"/>
</dbReference>
<evidence type="ECO:0000256" key="5">
    <source>
        <dbReference type="SAM" id="MobiDB-lite"/>
    </source>
</evidence>
<dbReference type="SMART" id="SM00129">
    <property type="entry name" value="KISc"/>
    <property type="match status" value="1"/>
</dbReference>
<accession>A0AAU9KRV7</accession>
<dbReference type="GO" id="GO:0003777">
    <property type="term" value="F:microtubule motor activity"/>
    <property type="evidence" value="ECO:0007669"/>
    <property type="project" value="InterPro"/>
</dbReference>
<dbReference type="PANTHER" id="PTHR47972:SF28">
    <property type="entry name" value="KINESIN-LIKE PROTEIN KLP-3"/>
    <property type="match status" value="1"/>
</dbReference>
<feature type="compositionally biased region" description="Basic and acidic residues" evidence="5">
    <location>
        <begin position="929"/>
        <end position="945"/>
    </location>
</feature>
<feature type="domain" description="AMMECR1" evidence="7">
    <location>
        <begin position="1118"/>
        <end position="1313"/>
    </location>
</feature>
<dbReference type="InterPro" id="IPR036961">
    <property type="entry name" value="Kinesin_motor_dom_sf"/>
</dbReference>
<dbReference type="PANTHER" id="PTHR47972">
    <property type="entry name" value="KINESIN-LIKE PROTEIN KLP-3"/>
    <property type="match status" value="1"/>
</dbReference>
<comment type="caution">
    <text evidence="3">Lacks conserved residue(s) required for the propagation of feature annotation.</text>
</comment>
<evidence type="ECO:0000256" key="4">
    <source>
        <dbReference type="SAM" id="Coils"/>
    </source>
</evidence>
<gene>
    <name evidence="8" type="ORF">PBS003_LOCUS3315</name>
</gene>
<dbReference type="Pfam" id="PF01871">
    <property type="entry name" value="AMMECR1"/>
    <property type="match status" value="1"/>
</dbReference>
<feature type="region of interest" description="Disordered" evidence="5">
    <location>
        <begin position="987"/>
        <end position="1027"/>
    </location>
</feature>
<feature type="compositionally biased region" description="Polar residues" evidence="5">
    <location>
        <begin position="184"/>
        <end position="204"/>
    </location>
</feature>
<feature type="compositionally biased region" description="Polar residues" evidence="5">
    <location>
        <begin position="1066"/>
        <end position="1088"/>
    </location>
</feature>
<evidence type="ECO:0000313" key="9">
    <source>
        <dbReference type="Proteomes" id="UP001160483"/>
    </source>
</evidence>
<feature type="compositionally biased region" description="Low complexity" evidence="5">
    <location>
        <begin position="1053"/>
        <end position="1065"/>
    </location>
</feature>
<dbReference type="GO" id="GO:0008017">
    <property type="term" value="F:microtubule binding"/>
    <property type="evidence" value="ECO:0007669"/>
    <property type="project" value="InterPro"/>
</dbReference>
<dbReference type="GO" id="GO:0005524">
    <property type="term" value="F:ATP binding"/>
    <property type="evidence" value="ECO:0007669"/>
    <property type="project" value="UniProtKB-KW"/>
</dbReference>
<dbReference type="Gene3D" id="3.40.850.10">
    <property type="entry name" value="Kinesin motor domain"/>
    <property type="match status" value="1"/>
</dbReference>
<feature type="region of interest" description="Disordered" evidence="5">
    <location>
        <begin position="1040"/>
        <end position="1092"/>
    </location>
</feature>
<feature type="compositionally biased region" description="Low complexity" evidence="5">
    <location>
        <begin position="1000"/>
        <end position="1018"/>
    </location>
</feature>
<proteinExistence type="inferred from homology"/>
<keyword evidence="1" id="KW-0547">Nucleotide-binding</keyword>
<dbReference type="Gene3D" id="6.10.250.1080">
    <property type="match status" value="1"/>
</dbReference>
<organism evidence="8 9">
    <name type="scientific">Peronospora belbahrii</name>
    <dbReference type="NCBI Taxonomy" id="622444"/>
    <lineage>
        <taxon>Eukaryota</taxon>
        <taxon>Sar</taxon>
        <taxon>Stramenopiles</taxon>
        <taxon>Oomycota</taxon>
        <taxon>Peronosporomycetes</taxon>
        <taxon>Peronosporales</taxon>
        <taxon>Peronosporaceae</taxon>
        <taxon>Peronospora</taxon>
    </lineage>
</organism>
<dbReference type="NCBIfam" id="TIGR00296">
    <property type="entry name" value="TIGR00296 family protein"/>
    <property type="match status" value="1"/>
</dbReference>
<evidence type="ECO:0000256" key="1">
    <source>
        <dbReference type="ARBA" id="ARBA00022741"/>
    </source>
</evidence>
<dbReference type="Gene3D" id="1.20.58.1980">
    <property type="match status" value="1"/>
</dbReference>
<feature type="coiled-coil region" evidence="4">
    <location>
        <begin position="5"/>
        <end position="155"/>
    </location>
</feature>
<name>A0AAU9KRV7_9STRA</name>
<dbReference type="InterPro" id="IPR002733">
    <property type="entry name" value="AMMECR1_domain"/>
</dbReference>
<feature type="domain" description="Kinesin motor" evidence="6">
    <location>
        <begin position="511"/>
        <end position="833"/>
    </location>
</feature>
<dbReference type="PROSITE" id="PS00411">
    <property type="entry name" value="KINESIN_MOTOR_1"/>
    <property type="match status" value="1"/>
</dbReference>
<feature type="region of interest" description="Disordered" evidence="5">
    <location>
        <begin position="928"/>
        <end position="969"/>
    </location>
</feature>
<sequence length="1320" mass="150674">MESRLEDEDNNVLLLREEIRKKSQELKHMQDEFDQYTQSSHELEQELEQELSRMEKRNIHLMNKNQYLERDLHLARSKLEEALDQTHKYEAELQATRIELQTAIQARRKLEQQADDLETQVRVLQATESDLRHKMERELEEKVFLLSDKEELEHEHEMATERFRTEIMDLKSELFALQQKYEDTTTASESRGSFSGNDSMATTRSQSEDDDDGYDSSYNEKSVRHTTVHERDEISREALIESLKEEIEALSSSLQDETETRIAVEAQVQQLHESLAHMEAMEAEMTDMTDELIAKSQEMRGRDEQIEALRESLLKLQSEMATLNDGGIEFADERENMRTELESKDKEINSIKEELDTVKLQYDDLAESERQLKSRLAQESETVDELKEQIATYTRSLEESKQERNELERKLQFDKGELSQNRREVEELKSLISDLQKQLDDANKKISELKRASTVSGAASVSDVTESRRLMRVSADVLQVNFTPEQLARKYLAERTRNASLLSRLQTVCGNIQVFCRVRPIINEELERSWGSKLAVNVVNQSDLAAMDFRSDRLMPSDSNGKTTSNENMETLANNSSWKVFTFDRILGPEETQNDVFREVEPIAQSVVDGFKACIFCSIQLRGAIYAPNSDTSENQDDEMNGLHNAAESSVYHVQVGVLEIYNDSVRDLINTTNKALEICHDSATGDICVPDLTMSTVSSPQQTIDVLRIAQTNRVTGKTNSNMHSSRSHSIVIVQISKRRLEHDDADKDFADLDVEDEACGKLYLVDLAGSERVKKSNMAHIPYRNSKLTHLLQDVLNSSCKTVMIVNVGPTIENASETFRSLQLAERVRNIVVGRNQIVKNKKDILSAKKAFAELQSLKQQMQISKRKYMQSQQSVVALKRDQKNLSEKQSAMLQNRLRAWETQNESLKTQNESLKRLVEDVSNQLKAERETKQHEADQREAAQRSLRQQNAKTRISSSQQETQQKLLHEREDEIKKLRQLLTEARRRSTSSLIPRLPMSSPPMKKSKSTRSASSSGTQHDTDSVCAHVPGASCVTKTHTVARRSAGSRLTPSNTSSNDTSTNETPLISKRTSSLGFKSMRTISKTNQERKSIVIDRRSPSAFSRIAVRQSGAPCVLLNRIAKTSPPTLGIVIRIYSRFNGNIEPTPCFNVEQECPLFVTWEIEEHGGTRLRGCIGTLAPTSLRNLRDFTLKSALRDSRFAPIGPQELQRLHCTVSLLVDFQDVESYDDWEIGAHGIIIKFSDLRGNEYNATYLPQVAREQGWTHVETVTSLMRKAGYRHSITEAMLKTVRVTRYRSSIHKLTYQQYLSIRQEILNSA</sequence>
<dbReference type="SUPFAM" id="SSF143447">
    <property type="entry name" value="AMMECR1-like"/>
    <property type="match status" value="1"/>
</dbReference>
<evidence type="ECO:0000256" key="2">
    <source>
        <dbReference type="ARBA" id="ARBA00022840"/>
    </source>
</evidence>
<dbReference type="InterPro" id="IPR027417">
    <property type="entry name" value="P-loop_NTPase"/>
</dbReference>
<dbReference type="InterPro" id="IPR001752">
    <property type="entry name" value="Kinesin_motor_dom"/>
</dbReference>
<evidence type="ECO:0000256" key="3">
    <source>
        <dbReference type="PROSITE-ProRule" id="PRU00283"/>
    </source>
</evidence>
<evidence type="ECO:0008006" key="10">
    <source>
        <dbReference type="Google" id="ProtNLM"/>
    </source>
</evidence>